<keyword evidence="9" id="KW-1185">Reference proteome</keyword>
<proteinExistence type="predicted"/>
<dbReference type="GO" id="GO:0003676">
    <property type="term" value="F:nucleic acid binding"/>
    <property type="evidence" value="ECO:0007669"/>
    <property type="project" value="InterPro"/>
</dbReference>
<evidence type="ECO:0000259" key="7">
    <source>
        <dbReference type="PROSITE" id="PS50994"/>
    </source>
</evidence>
<accession>A0A6D2IQB6</accession>
<dbReference type="OrthoDB" id="10055717at2759"/>
<dbReference type="PROSITE" id="PS50994">
    <property type="entry name" value="INTEGRASE"/>
    <property type="match status" value="1"/>
</dbReference>
<dbReference type="InterPro" id="IPR050951">
    <property type="entry name" value="Retrovirus_Pol_polyprotein"/>
</dbReference>
<dbReference type="AlphaFoldDB" id="A0A6D2IQB6"/>
<dbReference type="InterPro" id="IPR041588">
    <property type="entry name" value="Integrase_H2C2"/>
</dbReference>
<dbReference type="Pfam" id="PF17921">
    <property type="entry name" value="Integrase_H2C2"/>
    <property type="match status" value="1"/>
</dbReference>
<dbReference type="EMBL" id="CACVBM020001062">
    <property type="protein sequence ID" value="CAA7027821.1"/>
    <property type="molecule type" value="Genomic_DNA"/>
</dbReference>
<dbReference type="GO" id="GO:0016787">
    <property type="term" value="F:hydrolase activity"/>
    <property type="evidence" value="ECO:0007669"/>
    <property type="project" value="UniProtKB-KW"/>
</dbReference>
<dbReference type="Proteomes" id="UP000467841">
    <property type="component" value="Unassembled WGS sequence"/>
</dbReference>
<dbReference type="InterPro" id="IPR001584">
    <property type="entry name" value="Integrase_cat-core"/>
</dbReference>
<dbReference type="InterPro" id="IPR041373">
    <property type="entry name" value="RT_RNaseH"/>
</dbReference>
<dbReference type="PANTHER" id="PTHR37984:SF5">
    <property type="entry name" value="PROTEIN NYNRIN-LIKE"/>
    <property type="match status" value="1"/>
</dbReference>
<evidence type="ECO:0000313" key="8">
    <source>
        <dbReference type="EMBL" id="CAA7027821.1"/>
    </source>
</evidence>
<evidence type="ECO:0000313" key="9">
    <source>
        <dbReference type="Proteomes" id="UP000467841"/>
    </source>
</evidence>
<dbReference type="InterPro" id="IPR043502">
    <property type="entry name" value="DNA/RNA_pol_sf"/>
</dbReference>
<dbReference type="FunFam" id="3.10.20.370:FF:000001">
    <property type="entry name" value="Retrovirus-related Pol polyprotein from transposon 17.6-like protein"/>
    <property type="match status" value="1"/>
</dbReference>
<dbReference type="Gene3D" id="3.30.420.10">
    <property type="entry name" value="Ribonuclease H-like superfamily/Ribonuclease H"/>
    <property type="match status" value="1"/>
</dbReference>
<evidence type="ECO:0000256" key="3">
    <source>
        <dbReference type="ARBA" id="ARBA00022722"/>
    </source>
</evidence>
<dbReference type="CDD" id="cd09274">
    <property type="entry name" value="RNase_HI_RT_Ty3"/>
    <property type="match status" value="1"/>
</dbReference>
<keyword evidence="1" id="KW-0808">Transferase</keyword>
<dbReference type="InterPro" id="IPR012337">
    <property type="entry name" value="RNaseH-like_sf"/>
</dbReference>
<dbReference type="FunFam" id="3.30.70.270:FF:000020">
    <property type="entry name" value="Transposon Tf2-6 polyprotein-like Protein"/>
    <property type="match status" value="1"/>
</dbReference>
<dbReference type="CDD" id="cd01647">
    <property type="entry name" value="RT_LTR"/>
    <property type="match status" value="1"/>
</dbReference>
<keyword evidence="4" id="KW-0255">Endonuclease</keyword>
<keyword evidence="5" id="KW-0378">Hydrolase</keyword>
<name>A0A6D2IQB6_9BRAS</name>
<dbReference type="GO" id="GO:0003964">
    <property type="term" value="F:RNA-directed DNA polymerase activity"/>
    <property type="evidence" value="ECO:0007669"/>
    <property type="project" value="UniProtKB-KW"/>
</dbReference>
<evidence type="ECO:0000256" key="5">
    <source>
        <dbReference type="ARBA" id="ARBA00022801"/>
    </source>
</evidence>
<reference evidence="8" key="1">
    <citation type="submission" date="2020-01" db="EMBL/GenBank/DDBJ databases">
        <authorList>
            <person name="Mishra B."/>
        </authorList>
    </citation>
    <scope>NUCLEOTIDE SEQUENCE [LARGE SCALE GENOMIC DNA]</scope>
</reference>
<comment type="caution">
    <text evidence="8">The sequence shown here is derived from an EMBL/GenBank/DDBJ whole genome shotgun (WGS) entry which is preliminary data.</text>
</comment>
<evidence type="ECO:0000256" key="4">
    <source>
        <dbReference type="ARBA" id="ARBA00022759"/>
    </source>
</evidence>
<sequence>MAVSSIKNSIESSLEQTNSIELGTECKEQAQGDWSELKAPKVDLKPLPEGLRYAFLGENSTYPVIVNSDLEPEQLSALLVELRKYRKAIGYTLDDIKGISPDLCIHRIHLEDESKSSIEPQRRLNPNLKEVVKKEILKLLDAGIIYPISDSTWISPVHCVPKKGGITVIKNDKEELIPTRTIVGHRMCIDYRKLNSASRKDHFPLPFIDQMLERLANHPFYCFLDGYSGFFQIPIHPNDQEKTTFTCPYGTFAYRRMPFGLCNAPATFQRCMTSIFSDLIEEMVEVFMDDFSVYGASFSSCLSNLCRVLQRCEETNLVLNWEKCHFMVREGIVLGHKISEKGIELDRAKVDVMLQLPVPKTVKDIRSFLGHAGFYRRFIKDFSKIARPLTRLLCKETDFEFDEECHKSWTLLKDALVSAPIVQAPNWDHPFEIMCDASDYAVGAVLGQKIDKKLNVIYYASKTMDDAQCKYATTEKELLAIVFAFEKFRSYIVGSKVIVHTDHAALRHIFAKKDTKPRLLRWILLLQEFDIEVVDKKGVENGVADHLSRMRVEDMIPINDSMPEEQLMAIMILKESFDEKARLEEVKALRDENLPWYADIVNFMVSGEVPSSFDAYKRKKFFKDARHYYWDEPYLYKRGPDSIYRRCIAEEDVQGVLEHCHGSVYGGHFATFKTATKVLQSGLWWPTLFKDAADYIAKLHGTFQTSSNGHNYILVAVDYVSKWIEAIPCPTCDAKVVVKLFRTIIFPRFGIPRVVISDGGSHFINKVFEKLMRSHGVKHKVATPYHPQTSGQVEVSNRQIKAILEKTVSFTRKDWAARLDEALWAYRTAYKTPIGRSPFNLLYGKDCHLPVEVEYKALWAVKMLNFDIKAAQERRMRTKAAHDKLIRLKDFKVGDSVLLYNSKLRLFPGKLRSKWAGPFKIHEVLPYGSLTLLNQEGKEFTVNGHRCKPYLGMTPTEEIITPLEDPTPA</sequence>
<keyword evidence="6" id="KW-0695">RNA-directed DNA polymerase</keyword>
<dbReference type="SUPFAM" id="SSF56672">
    <property type="entry name" value="DNA/RNA polymerases"/>
    <property type="match status" value="1"/>
</dbReference>
<dbReference type="Gene3D" id="3.30.70.270">
    <property type="match status" value="2"/>
</dbReference>
<keyword evidence="2" id="KW-0548">Nucleotidyltransferase</keyword>
<protein>
    <recommendedName>
        <fullName evidence="7">Integrase catalytic domain-containing protein</fullName>
    </recommendedName>
</protein>
<evidence type="ECO:0000256" key="1">
    <source>
        <dbReference type="ARBA" id="ARBA00022679"/>
    </source>
</evidence>
<dbReference type="Gene3D" id="1.10.340.70">
    <property type="match status" value="1"/>
</dbReference>
<dbReference type="GO" id="GO:0004519">
    <property type="term" value="F:endonuclease activity"/>
    <property type="evidence" value="ECO:0007669"/>
    <property type="project" value="UniProtKB-KW"/>
</dbReference>
<dbReference type="Pfam" id="PF00665">
    <property type="entry name" value="rve"/>
    <property type="match status" value="1"/>
</dbReference>
<evidence type="ECO:0000256" key="6">
    <source>
        <dbReference type="ARBA" id="ARBA00022918"/>
    </source>
</evidence>
<feature type="domain" description="Integrase catalytic" evidence="7">
    <location>
        <begin position="682"/>
        <end position="846"/>
    </location>
</feature>
<dbReference type="PANTHER" id="PTHR37984">
    <property type="entry name" value="PROTEIN CBG26694"/>
    <property type="match status" value="1"/>
</dbReference>
<dbReference type="InterPro" id="IPR000477">
    <property type="entry name" value="RT_dom"/>
</dbReference>
<keyword evidence="3" id="KW-0540">Nuclease</keyword>
<dbReference type="Pfam" id="PF17917">
    <property type="entry name" value="RT_RNaseH"/>
    <property type="match status" value="1"/>
</dbReference>
<dbReference type="Gene3D" id="3.10.10.10">
    <property type="entry name" value="HIV Type 1 Reverse Transcriptase, subunit A, domain 1"/>
    <property type="match status" value="1"/>
</dbReference>
<dbReference type="Pfam" id="PF00078">
    <property type="entry name" value="RVT_1"/>
    <property type="match status" value="1"/>
</dbReference>
<dbReference type="InterPro" id="IPR043128">
    <property type="entry name" value="Rev_trsase/Diguanyl_cyclase"/>
</dbReference>
<evidence type="ECO:0000256" key="2">
    <source>
        <dbReference type="ARBA" id="ARBA00022695"/>
    </source>
</evidence>
<gene>
    <name evidence="8" type="ORF">MERR_LOCUS15056</name>
</gene>
<organism evidence="8 9">
    <name type="scientific">Microthlaspi erraticum</name>
    <dbReference type="NCBI Taxonomy" id="1685480"/>
    <lineage>
        <taxon>Eukaryota</taxon>
        <taxon>Viridiplantae</taxon>
        <taxon>Streptophyta</taxon>
        <taxon>Embryophyta</taxon>
        <taxon>Tracheophyta</taxon>
        <taxon>Spermatophyta</taxon>
        <taxon>Magnoliopsida</taxon>
        <taxon>eudicotyledons</taxon>
        <taxon>Gunneridae</taxon>
        <taxon>Pentapetalae</taxon>
        <taxon>rosids</taxon>
        <taxon>malvids</taxon>
        <taxon>Brassicales</taxon>
        <taxon>Brassicaceae</taxon>
        <taxon>Coluteocarpeae</taxon>
        <taxon>Microthlaspi</taxon>
    </lineage>
</organism>
<dbReference type="InterPro" id="IPR036397">
    <property type="entry name" value="RNaseH_sf"/>
</dbReference>
<dbReference type="GO" id="GO:0015074">
    <property type="term" value="P:DNA integration"/>
    <property type="evidence" value="ECO:0007669"/>
    <property type="project" value="InterPro"/>
</dbReference>
<dbReference type="SUPFAM" id="SSF53098">
    <property type="entry name" value="Ribonuclease H-like"/>
    <property type="match status" value="1"/>
</dbReference>